<organism evidence="2">
    <name type="scientific">Tanacetum cinerariifolium</name>
    <name type="common">Dalmatian daisy</name>
    <name type="synonym">Chrysanthemum cinerariifolium</name>
    <dbReference type="NCBI Taxonomy" id="118510"/>
    <lineage>
        <taxon>Eukaryota</taxon>
        <taxon>Viridiplantae</taxon>
        <taxon>Streptophyta</taxon>
        <taxon>Embryophyta</taxon>
        <taxon>Tracheophyta</taxon>
        <taxon>Spermatophyta</taxon>
        <taxon>Magnoliopsida</taxon>
        <taxon>eudicotyledons</taxon>
        <taxon>Gunneridae</taxon>
        <taxon>Pentapetalae</taxon>
        <taxon>asterids</taxon>
        <taxon>campanulids</taxon>
        <taxon>Asterales</taxon>
        <taxon>Asteraceae</taxon>
        <taxon>Asteroideae</taxon>
        <taxon>Anthemideae</taxon>
        <taxon>Anthemidinae</taxon>
        <taxon>Tanacetum</taxon>
    </lineage>
</organism>
<evidence type="ECO:0000256" key="1">
    <source>
        <dbReference type="SAM" id="MobiDB-lite"/>
    </source>
</evidence>
<feature type="compositionally biased region" description="Low complexity" evidence="1">
    <location>
        <begin position="77"/>
        <end position="89"/>
    </location>
</feature>
<sequence>TSSETSTEFMQRFLRLAGFLGTAAGIEEEQATNFQWGLRRSGDRHQQTSQQSSHRSHGQNNDCHGSDRLGGNDNHRGINNNNNYSSSNN</sequence>
<evidence type="ECO:0000313" key="2">
    <source>
        <dbReference type="EMBL" id="GFD38768.1"/>
    </source>
</evidence>
<name>A0A699VZ66_TANCI</name>
<reference evidence="2" key="1">
    <citation type="journal article" date="2019" name="Sci. Rep.">
        <title>Draft genome of Tanacetum cinerariifolium, the natural source of mosquito coil.</title>
        <authorList>
            <person name="Yamashiro T."/>
            <person name="Shiraishi A."/>
            <person name="Satake H."/>
            <person name="Nakayama K."/>
        </authorList>
    </citation>
    <scope>NUCLEOTIDE SEQUENCE</scope>
</reference>
<feature type="non-terminal residue" evidence="2">
    <location>
        <position position="89"/>
    </location>
</feature>
<feature type="region of interest" description="Disordered" evidence="1">
    <location>
        <begin position="35"/>
        <end position="89"/>
    </location>
</feature>
<dbReference type="EMBL" id="BKCJ011505520">
    <property type="protein sequence ID" value="GFD38768.1"/>
    <property type="molecule type" value="Genomic_DNA"/>
</dbReference>
<proteinExistence type="predicted"/>
<dbReference type="AlphaFoldDB" id="A0A699VZ66"/>
<feature type="non-terminal residue" evidence="2">
    <location>
        <position position="1"/>
    </location>
</feature>
<comment type="caution">
    <text evidence="2">The sequence shown here is derived from an EMBL/GenBank/DDBJ whole genome shotgun (WGS) entry which is preliminary data.</text>
</comment>
<gene>
    <name evidence="2" type="ORF">Tci_910737</name>
</gene>
<protein>
    <submittedName>
        <fullName evidence="2">Zinc finger, CCHC-type, retrotransposon Gag domain protein</fullName>
    </submittedName>
</protein>
<accession>A0A699VZ66</accession>